<organism evidence="1">
    <name type="scientific">Glycine soja</name>
    <name type="common">Wild soybean</name>
    <dbReference type="NCBI Taxonomy" id="3848"/>
    <lineage>
        <taxon>Eukaryota</taxon>
        <taxon>Viridiplantae</taxon>
        <taxon>Streptophyta</taxon>
        <taxon>Embryophyta</taxon>
        <taxon>Tracheophyta</taxon>
        <taxon>Spermatophyta</taxon>
        <taxon>Magnoliopsida</taxon>
        <taxon>eudicotyledons</taxon>
        <taxon>Gunneridae</taxon>
        <taxon>Pentapetalae</taxon>
        <taxon>rosids</taxon>
        <taxon>fabids</taxon>
        <taxon>Fabales</taxon>
        <taxon>Fabaceae</taxon>
        <taxon>Papilionoideae</taxon>
        <taxon>50 kb inversion clade</taxon>
        <taxon>NPAAA clade</taxon>
        <taxon>indigoferoid/millettioid clade</taxon>
        <taxon>Phaseoleae</taxon>
        <taxon>Glycine</taxon>
        <taxon>Glycine subgen. Soja</taxon>
    </lineage>
</organism>
<proteinExistence type="predicted"/>
<dbReference type="Proteomes" id="UP000053555">
    <property type="component" value="Unassembled WGS sequence"/>
</dbReference>
<reference evidence="1" key="1">
    <citation type="submission" date="2014-07" db="EMBL/GenBank/DDBJ databases">
        <title>Identification of a novel salt tolerance gene in wild soybean by whole-genome sequencing.</title>
        <authorList>
            <person name="Lam H.-M."/>
            <person name="Qi X."/>
            <person name="Li M.-W."/>
            <person name="Liu X."/>
            <person name="Xie M."/>
            <person name="Ni M."/>
            <person name="Xu X."/>
        </authorList>
    </citation>
    <scope>NUCLEOTIDE SEQUENCE [LARGE SCALE GENOMIC DNA]</scope>
    <source>
        <tissue evidence="1">Root</tissue>
    </source>
</reference>
<sequence length="88" mass="9800">MPSRPLHMRLSYSICKLSLFHTRLSSWTKRPVEVDSPKPVSQWDQIAECPDSTCAQVVHSNAEICGIVPLAAKECPEQKEQLGKGKVP</sequence>
<accession>A0A0B2QMK6</accession>
<evidence type="ECO:0000313" key="1">
    <source>
        <dbReference type="EMBL" id="KHN22695.1"/>
    </source>
</evidence>
<protein>
    <submittedName>
        <fullName evidence="1">Two-component response regulator-like PRR37</fullName>
    </submittedName>
</protein>
<dbReference type="AlphaFoldDB" id="A0A0B2QMK6"/>
<gene>
    <name evidence="1" type="ORF">glysoja_027583</name>
</gene>
<name>A0A0B2QMK6_GLYSO</name>
<dbReference type="EMBL" id="KN656964">
    <property type="protein sequence ID" value="KHN22695.1"/>
    <property type="molecule type" value="Genomic_DNA"/>
</dbReference>